<dbReference type="RefSeq" id="WP_350244988.1">
    <property type="nucleotide sequence ID" value="NZ_CP158299.1"/>
</dbReference>
<dbReference type="Gene3D" id="3.40.50.300">
    <property type="entry name" value="P-loop containing nucleotide triphosphate hydrolases"/>
    <property type="match status" value="1"/>
</dbReference>
<dbReference type="AlphaFoldDB" id="A0AAU7UFE2"/>
<dbReference type="GO" id="GO:0005737">
    <property type="term" value="C:cytoplasm"/>
    <property type="evidence" value="ECO:0007669"/>
    <property type="project" value="UniProtKB-SubCell"/>
</dbReference>
<protein>
    <recommendedName>
        <fullName evidence="3">tRNA threonylcarbamoyladenosine biosynthesis protein TsaE</fullName>
    </recommendedName>
    <alternativeName>
        <fullName evidence="10">t(6)A37 threonylcarbamoyladenosine biosynthesis protein TsaE</fullName>
    </alternativeName>
</protein>
<evidence type="ECO:0000256" key="5">
    <source>
        <dbReference type="ARBA" id="ARBA00022694"/>
    </source>
</evidence>
<evidence type="ECO:0000256" key="7">
    <source>
        <dbReference type="ARBA" id="ARBA00022741"/>
    </source>
</evidence>
<keyword evidence="7" id="KW-0547">Nucleotide-binding</keyword>
<keyword evidence="6" id="KW-0479">Metal-binding</keyword>
<keyword evidence="9" id="KW-0460">Magnesium</keyword>
<evidence type="ECO:0000313" key="11">
    <source>
        <dbReference type="EMBL" id="XBV86897.1"/>
    </source>
</evidence>
<evidence type="ECO:0000256" key="1">
    <source>
        <dbReference type="ARBA" id="ARBA00004496"/>
    </source>
</evidence>
<dbReference type="PANTHER" id="PTHR33540:SF2">
    <property type="entry name" value="TRNA THREONYLCARBAMOYLADENOSINE BIOSYNTHESIS PROTEIN TSAE"/>
    <property type="match status" value="1"/>
</dbReference>
<evidence type="ECO:0000256" key="6">
    <source>
        <dbReference type="ARBA" id="ARBA00022723"/>
    </source>
</evidence>
<dbReference type="NCBIfam" id="TIGR00150">
    <property type="entry name" value="T6A_YjeE"/>
    <property type="match status" value="1"/>
</dbReference>
<accession>A0AAU7UFE2</accession>
<dbReference type="InterPro" id="IPR027417">
    <property type="entry name" value="P-loop_NTPase"/>
</dbReference>
<evidence type="ECO:0000256" key="4">
    <source>
        <dbReference type="ARBA" id="ARBA00022490"/>
    </source>
</evidence>
<dbReference type="PANTHER" id="PTHR33540">
    <property type="entry name" value="TRNA THREONYLCARBAMOYLADENOSINE BIOSYNTHESIS PROTEIN TSAE"/>
    <property type="match status" value="1"/>
</dbReference>
<dbReference type="GO" id="GO:0046872">
    <property type="term" value="F:metal ion binding"/>
    <property type="evidence" value="ECO:0007669"/>
    <property type="project" value="UniProtKB-KW"/>
</dbReference>
<dbReference type="GO" id="GO:0002949">
    <property type="term" value="P:tRNA threonylcarbamoyladenosine modification"/>
    <property type="evidence" value="ECO:0007669"/>
    <property type="project" value="InterPro"/>
</dbReference>
<dbReference type="EMBL" id="CP158299">
    <property type="protein sequence ID" value="XBV86897.1"/>
    <property type="molecule type" value="Genomic_DNA"/>
</dbReference>
<dbReference type="Pfam" id="PF02367">
    <property type="entry name" value="TsaE"/>
    <property type="match status" value="1"/>
</dbReference>
<comment type="subcellular location">
    <subcellularLocation>
        <location evidence="1">Cytoplasm</location>
    </subcellularLocation>
</comment>
<name>A0AAU7UFE2_9DEIO</name>
<dbReference type="SUPFAM" id="SSF52540">
    <property type="entry name" value="P-loop containing nucleoside triphosphate hydrolases"/>
    <property type="match status" value="1"/>
</dbReference>
<comment type="similarity">
    <text evidence="2">Belongs to the TsaE family.</text>
</comment>
<keyword evidence="4" id="KW-0963">Cytoplasm</keyword>
<keyword evidence="5" id="KW-0819">tRNA processing</keyword>
<dbReference type="GO" id="GO:0005524">
    <property type="term" value="F:ATP binding"/>
    <property type="evidence" value="ECO:0007669"/>
    <property type="project" value="UniProtKB-KW"/>
</dbReference>
<evidence type="ECO:0000256" key="8">
    <source>
        <dbReference type="ARBA" id="ARBA00022840"/>
    </source>
</evidence>
<evidence type="ECO:0000256" key="2">
    <source>
        <dbReference type="ARBA" id="ARBA00007599"/>
    </source>
</evidence>
<sequence>MDRTTTQLLADLDLPTPGRTLLLPGVEAQQWLGARLAELPPGTLLFLEGELGSGKTTLTQGLVRALGFSGLVSSPTYALMHRYPAVQGAVLHIDAYRVRHPQELYEMDLEVLVQQARLSVMEWGQLYYPDFPDAPILRLQHQDDPDVRLLERVR</sequence>
<dbReference type="InterPro" id="IPR003442">
    <property type="entry name" value="T6A_TsaE"/>
</dbReference>
<organism evidence="11">
    <name type="scientific">Deinococcus sonorensis KR-87</name>
    <dbReference type="NCBI Taxonomy" id="694439"/>
    <lineage>
        <taxon>Bacteria</taxon>
        <taxon>Thermotogati</taxon>
        <taxon>Deinococcota</taxon>
        <taxon>Deinococci</taxon>
        <taxon>Deinococcales</taxon>
        <taxon>Deinococcaceae</taxon>
        <taxon>Deinococcus</taxon>
    </lineage>
</organism>
<evidence type="ECO:0000256" key="10">
    <source>
        <dbReference type="ARBA" id="ARBA00032441"/>
    </source>
</evidence>
<gene>
    <name evidence="11" type="primary">tsaE</name>
    <name evidence="11" type="ORF">ABOD76_11480</name>
</gene>
<evidence type="ECO:0000256" key="9">
    <source>
        <dbReference type="ARBA" id="ARBA00022842"/>
    </source>
</evidence>
<keyword evidence="8" id="KW-0067">ATP-binding</keyword>
<dbReference type="KEGG" id="dsc:ABOD76_11480"/>
<reference evidence="11" key="1">
    <citation type="submission" date="2024-06" db="EMBL/GenBank/DDBJ databases">
        <title>Draft Genome Sequence of Deinococcus sonorensis Type Strain KR-87, a Biofilm Producing Representative of the Genus Deinococcus.</title>
        <authorList>
            <person name="Boren L.S."/>
            <person name="Grosso R.A."/>
            <person name="Hugenberg-Cox A.N."/>
            <person name="Hill J.T.E."/>
            <person name="Albert C.M."/>
            <person name="Tuohy J.M."/>
        </authorList>
    </citation>
    <scope>NUCLEOTIDE SEQUENCE</scope>
    <source>
        <strain evidence="11">KR-87</strain>
    </source>
</reference>
<proteinExistence type="inferred from homology"/>
<evidence type="ECO:0000256" key="3">
    <source>
        <dbReference type="ARBA" id="ARBA00019010"/>
    </source>
</evidence>